<proteinExistence type="predicted"/>
<name>A0A0J5S4R9_9PAST</name>
<reference evidence="2 3" key="1">
    <citation type="submission" date="2014-12" db="EMBL/GenBank/DDBJ databases">
        <title>Reclassification of Actinobacillus muris as Muribacter muris.</title>
        <authorList>
            <person name="Christensen H."/>
            <person name="Nicklas W."/>
            <person name="Bisgaard M."/>
        </authorList>
    </citation>
    <scope>NUCLEOTIDE SEQUENCE [LARGE SCALE GENOMIC DNA]</scope>
    <source>
        <strain evidence="2 3">Ackerman80-443D</strain>
    </source>
</reference>
<evidence type="ECO:0000313" key="2">
    <source>
        <dbReference type="EMBL" id="KMK51787.1"/>
    </source>
</evidence>
<keyword evidence="1" id="KW-0812">Transmembrane</keyword>
<dbReference type="PATRIC" id="fig|67855.3.peg.744"/>
<organism evidence="2 3">
    <name type="scientific">Muribacter muris</name>
    <dbReference type="NCBI Taxonomy" id="67855"/>
    <lineage>
        <taxon>Bacteria</taxon>
        <taxon>Pseudomonadati</taxon>
        <taxon>Pseudomonadota</taxon>
        <taxon>Gammaproteobacteria</taxon>
        <taxon>Pasteurellales</taxon>
        <taxon>Pasteurellaceae</taxon>
        <taxon>Muribacter</taxon>
    </lineage>
</organism>
<protein>
    <submittedName>
        <fullName evidence="2">Uncharacterized protein</fullName>
    </submittedName>
</protein>
<dbReference type="AlphaFoldDB" id="A0A0J5S4R9"/>
<dbReference type="EMBL" id="JWIZ01000023">
    <property type="protein sequence ID" value="KMK51787.1"/>
    <property type="molecule type" value="Genomic_DNA"/>
</dbReference>
<evidence type="ECO:0000256" key="1">
    <source>
        <dbReference type="SAM" id="Phobius"/>
    </source>
</evidence>
<feature type="transmembrane region" description="Helical" evidence="1">
    <location>
        <begin position="416"/>
        <end position="438"/>
    </location>
</feature>
<gene>
    <name evidence="2" type="ORF">RO21_04435</name>
</gene>
<feature type="transmembrane region" description="Helical" evidence="1">
    <location>
        <begin position="444"/>
        <end position="467"/>
    </location>
</feature>
<accession>A0A0J5S4R9</accession>
<keyword evidence="1" id="KW-1133">Transmembrane helix</keyword>
<sequence length="480" mass="54498">MTTKNQQQIPPRQQETRCIYLPGEPVDKLVRGCNYQIVLGAVQEIVFNFNSQIWSDLSVDILPSQKGDQDFRLNAVYDVKQKKLISGGFAISNRGVPYHIKVSRYFDGTFVVKSKDIEIGRYRVPPSSQDTDEYDKPAVWLDPLYVGFSDLEDLNAYYQLFKQHQEASYNWLQGLDQFHYSNVLKPPYLPNEIKHSFDELWTSNGMQCVKNEAKEVIVLLVLEEKSHFEYRMEDPFAEASYKFHRNAIQKAEKPKTLKVAELEEYLSEKDFNELISYVAMYNNQYSDEWVVGSTTASYMIENKHWLNALNRTVEVKWIKGYLAIVFKGYNPPFGFTHAGLAHIKLKGITGGIHLTKDIKRVWISAQNVIHPKAVLKDTISGKLAKLGLVLDFIGDYETVMLDEEGSRNIAELIGRIGISFGGAIATTVISNISLTLIMRLIPTGIIIPVIGIIIFSGLVIIGTAYFISKGSSIIKDSIWK</sequence>
<dbReference type="RefSeq" id="WP_047976589.1">
    <property type="nucleotide sequence ID" value="NZ_JWIZ01000023.1"/>
</dbReference>
<keyword evidence="3" id="KW-1185">Reference proteome</keyword>
<comment type="caution">
    <text evidence="2">The sequence shown here is derived from an EMBL/GenBank/DDBJ whole genome shotgun (WGS) entry which is preliminary data.</text>
</comment>
<keyword evidence="1" id="KW-0472">Membrane</keyword>
<evidence type="ECO:0000313" key="3">
    <source>
        <dbReference type="Proteomes" id="UP000036270"/>
    </source>
</evidence>
<dbReference type="Proteomes" id="UP000036270">
    <property type="component" value="Unassembled WGS sequence"/>
</dbReference>